<protein>
    <submittedName>
        <fullName evidence="1">Uncharacterized protein</fullName>
    </submittedName>
</protein>
<proteinExistence type="predicted"/>
<gene>
    <name evidence="1" type="ORF">VTL71DRAFT_7136</name>
</gene>
<evidence type="ECO:0000313" key="1">
    <source>
        <dbReference type="EMBL" id="KAL2061758.1"/>
    </source>
</evidence>
<reference evidence="1 2" key="1">
    <citation type="journal article" date="2024" name="Commun. Biol.">
        <title>Comparative genomic analysis of thermophilic fungi reveals convergent evolutionary adaptations and gene losses.</title>
        <authorList>
            <person name="Steindorff A.S."/>
            <person name="Aguilar-Pontes M.V."/>
            <person name="Robinson A.J."/>
            <person name="Andreopoulos B."/>
            <person name="LaButti K."/>
            <person name="Kuo A."/>
            <person name="Mondo S."/>
            <person name="Riley R."/>
            <person name="Otillar R."/>
            <person name="Haridas S."/>
            <person name="Lipzen A."/>
            <person name="Grimwood J."/>
            <person name="Schmutz J."/>
            <person name="Clum A."/>
            <person name="Reid I.D."/>
            <person name="Moisan M.C."/>
            <person name="Butler G."/>
            <person name="Nguyen T.T.M."/>
            <person name="Dewar K."/>
            <person name="Conant G."/>
            <person name="Drula E."/>
            <person name="Henrissat B."/>
            <person name="Hansel C."/>
            <person name="Singer S."/>
            <person name="Hutchinson M.I."/>
            <person name="de Vries R.P."/>
            <person name="Natvig D.O."/>
            <person name="Powell A.J."/>
            <person name="Tsang A."/>
            <person name="Grigoriev I.V."/>
        </authorList>
    </citation>
    <scope>NUCLEOTIDE SEQUENCE [LARGE SCALE GENOMIC DNA]</scope>
    <source>
        <strain evidence="1 2">CBS 494.80</strain>
    </source>
</reference>
<sequence length="93" mass="10110">MPLEVLKEHFEVDSSALLVSELASGDKLRLLYVSAITGFLFKPWAGAEGDASSMCCERIKKVPPLAALEDPSAWNKAPGFVAFFGEQYQGSLM</sequence>
<comment type="caution">
    <text evidence="1">The sequence shown here is derived from an EMBL/GenBank/DDBJ whole genome shotgun (WGS) entry which is preliminary data.</text>
</comment>
<organism evidence="1 2">
    <name type="scientific">Oculimacula yallundae</name>
    <dbReference type="NCBI Taxonomy" id="86028"/>
    <lineage>
        <taxon>Eukaryota</taxon>
        <taxon>Fungi</taxon>
        <taxon>Dikarya</taxon>
        <taxon>Ascomycota</taxon>
        <taxon>Pezizomycotina</taxon>
        <taxon>Leotiomycetes</taxon>
        <taxon>Helotiales</taxon>
        <taxon>Ploettnerulaceae</taxon>
        <taxon>Oculimacula</taxon>
    </lineage>
</organism>
<evidence type="ECO:0000313" key="2">
    <source>
        <dbReference type="Proteomes" id="UP001595075"/>
    </source>
</evidence>
<dbReference type="Proteomes" id="UP001595075">
    <property type="component" value="Unassembled WGS sequence"/>
</dbReference>
<name>A0ABR4BVV7_9HELO</name>
<dbReference type="EMBL" id="JAZHXI010000018">
    <property type="protein sequence ID" value="KAL2061758.1"/>
    <property type="molecule type" value="Genomic_DNA"/>
</dbReference>
<accession>A0ABR4BVV7</accession>
<keyword evidence="2" id="KW-1185">Reference proteome</keyword>